<keyword evidence="1" id="KW-0472">Membrane</keyword>
<dbReference type="RefSeq" id="WP_132947137.1">
    <property type="nucleotide sequence ID" value="NZ_SLUL01000001.1"/>
</dbReference>
<feature type="transmembrane region" description="Helical" evidence="1">
    <location>
        <begin position="228"/>
        <end position="246"/>
    </location>
</feature>
<sequence>MNLAGPISQLMISLIIPIAFFLYFRKKQQFAWKPLWIGAAVFVLFSQVLEKLLHIAMIDQSGTALKWTDHPAAFVLYGALAAGVFEELGRYVGFRFWLKDRHEYKDGLSFGLGHGGIEAILIGVIGAINTLVLMQLIRSGTFDETLGSALSAEQASTLKEQIMNTPFAFYVLGGLERGGALIFHITMSLLVLLGVRTNRFRYVLYAIAIHALLDVAPAMYQAGILKNIWAVEGVLALFAVASLFVWNKLKRKLVE</sequence>
<dbReference type="Pfam" id="PF10086">
    <property type="entry name" value="YhfC"/>
    <property type="match status" value="1"/>
</dbReference>
<evidence type="ECO:0000313" key="2">
    <source>
        <dbReference type="EMBL" id="TCL53238.1"/>
    </source>
</evidence>
<gene>
    <name evidence="2" type="ORF">EDD69_101246</name>
</gene>
<evidence type="ECO:0000256" key="1">
    <source>
        <dbReference type="SAM" id="Phobius"/>
    </source>
</evidence>
<dbReference type="AlphaFoldDB" id="A0A4R1QI42"/>
<keyword evidence="1" id="KW-1133">Transmembrane helix</keyword>
<feature type="transmembrane region" description="Helical" evidence="1">
    <location>
        <begin position="36"/>
        <end position="54"/>
    </location>
</feature>
<keyword evidence="1" id="KW-0812">Transmembrane</keyword>
<protein>
    <submittedName>
        <fullName evidence="2">Putative membrane protein YhfC</fullName>
    </submittedName>
</protein>
<reference evidence="2 3" key="1">
    <citation type="submission" date="2019-03" db="EMBL/GenBank/DDBJ databases">
        <title>Genomic Encyclopedia of Type Strains, Phase IV (KMG-IV): sequencing the most valuable type-strain genomes for metagenomic binning, comparative biology and taxonomic classification.</title>
        <authorList>
            <person name="Goeker M."/>
        </authorList>
    </citation>
    <scope>NUCLEOTIDE SEQUENCE [LARGE SCALE GENOMIC DNA]</scope>
    <source>
        <strain evidence="2 3">DSM 24979</strain>
    </source>
</reference>
<accession>A0A4R1QI42</accession>
<dbReference type="InterPro" id="IPR011397">
    <property type="entry name" value="YhfC"/>
</dbReference>
<dbReference type="OrthoDB" id="9807167at2"/>
<comment type="caution">
    <text evidence="2">The sequence shown here is derived from an EMBL/GenBank/DDBJ whole genome shotgun (WGS) entry which is preliminary data.</text>
</comment>
<dbReference type="PIRSF" id="PIRSF033101">
    <property type="entry name" value="UCP033101"/>
    <property type="match status" value="1"/>
</dbReference>
<keyword evidence="3" id="KW-1185">Reference proteome</keyword>
<proteinExistence type="predicted"/>
<dbReference type="EMBL" id="SLUL01000001">
    <property type="protein sequence ID" value="TCL53238.1"/>
    <property type="molecule type" value="Genomic_DNA"/>
</dbReference>
<feature type="transmembrane region" description="Helical" evidence="1">
    <location>
        <begin position="6"/>
        <end position="24"/>
    </location>
</feature>
<dbReference type="Proteomes" id="UP000295658">
    <property type="component" value="Unassembled WGS sequence"/>
</dbReference>
<feature type="transmembrane region" description="Helical" evidence="1">
    <location>
        <begin position="119"/>
        <end position="137"/>
    </location>
</feature>
<evidence type="ECO:0000313" key="3">
    <source>
        <dbReference type="Proteomes" id="UP000295658"/>
    </source>
</evidence>
<feature type="transmembrane region" description="Helical" evidence="1">
    <location>
        <begin position="167"/>
        <end position="195"/>
    </location>
</feature>
<feature type="transmembrane region" description="Helical" evidence="1">
    <location>
        <begin position="74"/>
        <end position="98"/>
    </location>
</feature>
<name>A0A4R1QI42_9BACL</name>
<feature type="transmembrane region" description="Helical" evidence="1">
    <location>
        <begin position="202"/>
        <end position="222"/>
    </location>
</feature>
<organism evidence="2 3">
    <name type="scientific">Thermolongibacillus altinsuensis</name>
    <dbReference type="NCBI Taxonomy" id="575256"/>
    <lineage>
        <taxon>Bacteria</taxon>
        <taxon>Bacillati</taxon>
        <taxon>Bacillota</taxon>
        <taxon>Bacilli</taxon>
        <taxon>Bacillales</taxon>
        <taxon>Anoxybacillaceae</taxon>
        <taxon>Thermolongibacillus</taxon>
    </lineage>
</organism>